<dbReference type="EMBL" id="JACHND010000001">
    <property type="protein sequence ID" value="MBB4700577.1"/>
    <property type="molecule type" value="Genomic_DNA"/>
</dbReference>
<sequence length="328" mass="35156">MQPEFTPPTPHPAAPVAGVLAVFQTPFTEDGRVDPAQLETQFDWLFANGADGVVFAMVSEVLRLSSEERDEMVTLTCKLTRGRGASVVSVGAESTTVAVRHAAHAAEMGADAVMATPPGLVRATDDELMRYFMAIAGTVSVPLIVQDASGYVGTPLSIDLQRRLHRELGDRVMYKPEAPPVGPRMTELMAATGGRAQVFEGTGGLYLIDGFRRGAVGTMPAGDLVWALAALWRALRAGDHARAYRIAGPLALMVSLQHSLDSFVAVEKHLLVKQGVLRSAAMRGPVSDVLDDETVAEVERRMALLREAVDDDRHGDQGSEQHRGGHGD</sequence>
<feature type="binding site" evidence="4">
    <location>
        <position position="219"/>
    </location>
    <ligand>
        <name>pyruvate</name>
        <dbReference type="ChEBI" id="CHEBI:15361"/>
    </ligand>
</feature>
<accession>A0A7W7D5C6</accession>
<keyword evidence="7" id="KW-1185">Reference proteome</keyword>
<organism evidence="6 7">
    <name type="scientific">Sphaerisporangium siamense</name>
    <dbReference type="NCBI Taxonomy" id="795645"/>
    <lineage>
        <taxon>Bacteria</taxon>
        <taxon>Bacillati</taxon>
        <taxon>Actinomycetota</taxon>
        <taxon>Actinomycetes</taxon>
        <taxon>Streptosporangiales</taxon>
        <taxon>Streptosporangiaceae</taxon>
        <taxon>Sphaerisporangium</taxon>
    </lineage>
</organism>
<dbReference type="PANTHER" id="PTHR12128:SF66">
    <property type="entry name" value="4-HYDROXY-2-OXOGLUTARATE ALDOLASE, MITOCHONDRIAL"/>
    <property type="match status" value="1"/>
</dbReference>
<evidence type="ECO:0000256" key="1">
    <source>
        <dbReference type="ARBA" id="ARBA00007592"/>
    </source>
</evidence>
<protein>
    <submittedName>
        <fullName evidence="6">4-hydroxy-tetrahydrodipicolinate synthase</fullName>
        <ecNumber evidence="6">4.3.3.7</ecNumber>
    </submittedName>
</protein>
<comment type="similarity">
    <text evidence="1 3">Belongs to the DapA family.</text>
</comment>
<evidence type="ECO:0000256" key="5">
    <source>
        <dbReference type="SAM" id="MobiDB-lite"/>
    </source>
</evidence>
<dbReference type="SMART" id="SM01130">
    <property type="entry name" value="DHDPS"/>
    <property type="match status" value="1"/>
</dbReference>
<feature type="region of interest" description="Disordered" evidence="5">
    <location>
        <begin position="306"/>
        <end position="328"/>
    </location>
</feature>
<dbReference type="RefSeq" id="WP_184878945.1">
    <property type="nucleotide sequence ID" value="NZ_BOOV01000039.1"/>
</dbReference>
<proteinExistence type="inferred from homology"/>
<dbReference type="PIRSF" id="PIRSF001365">
    <property type="entry name" value="DHDPS"/>
    <property type="match status" value="1"/>
</dbReference>
<dbReference type="CDD" id="cd00408">
    <property type="entry name" value="DHDPS-like"/>
    <property type="match status" value="1"/>
</dbReference>
<comment type="caution">
    <text evidence="6">The sequence shown here is derived from an EMBL/GenBank/DDBJ whole genome shotgun (WGS) entry which is preliminary data.</text>
</comment>
<name>A0A7W7D5C6_9ACTN</name>
<dbReference type="AlphaFoldDB" id="A0A7W7D5C6"/>
<dbReference type="Proteomes" id="UP000542210">
    <property type="component" value="Unassembled WGS sequence"/>
</dbReference>
<dbReference type="InterPro" id="IPR013785">
    <property type="entry name" value="Aldolase_TIM"/>
</dbReference>
<dbReference type="Pfam" id="PF00701">
    <property type="entry name" value="DHDPS"/>
    <property type="match status" value="1"/>
</dbReference>
<reference evidence="6 7" key="1">
    <citation type="submission" date="2020-08" db="EMBL/GenBank/DDBJ databases">
        <title>Sequencing the genomes of 1000 actinobacteria strains.</title>
        <authorList>
            <person name="Klenk H.-P."/>
        </authorList>
    </citation>
    <scope>NUCLEOTIDE SEQUENCE [LARGE SCALE GENOMIC DNA]</scope>
    <source>
        <strain evidence="6 7">DSM 45784</strain>
    </source>
</reference>
<evidence type="ECO:0000256" key="4">
    <source>
        <dbReference type="PIRSR" id="PIRSR001365-2"/>
    </source>
</evidence>
<dbReference type="PANTHER" id="PTHR12128">
    <property type="entry name" value="DIHYDRODIPICOLINATE SYNTHASE"/>
    <property type="match status" value="1"/>
</dbReference>
<dbReference type="GO" id="GO:0005829">
    <property type="term" value="C:cytosol"/>
    <property type="evidence" value="ECO:0007669"/>
    <property type="project" value="TreeGrafter"/>
</dbReference>
<keyword evidence="2 3" id="KW-0456">Lyase</keyword>
<evidence type="ECO:0000256" key="3">
    <source>
        <dbReference type="PIRNR" id="PIRNR001365"/>
    </source>
</evidence>
<dbReference type="SUPFAM" id="SSF51569">
    <property type="entry name" value="Aldolase"/>
    <property type="match status" value="1"/>
</dbReference>
<dbReference type="Gene3D" id="3.20.20.70">
    <property type="entry name" value="Aldolase class I"/>
    <property type="match status" value="1"/>
</dbReference>
<evidence type="ECO:0000256" key="2">
    <source>
        <dbReference type="ARBA" id="ARBA00023239"/>
    </source>
</evidence>
<evidence type="ECO:0000313" key="6">
    <source>
        <dbReference type="EMBL" id="MBB4700577.1"/>
    </source>
</evidence>
<dbReference type="InterPro" id="IPR002220">
    <property type="entry name" value="DapA-like"/>
</dbReference>
<gene>
    <name evidence="6" type="ORF">BJ982_002121</name>
</gene>
<evidence type="ECO:0000313" key="7">
    <source>
        <dbReference type="Proteomes" id="UP000542210"/>
    </source>
</evidence>
<dbReference type="GO" id="GO:0008840">
    <property type="term" value="F:4-hydroxy-tetrahydrodipicolinate synthase activity"/>
    <property type="evidence" value="ECO:0007669"/>
    <property type="project" value="UniProtKB-EC"/>
</dbReference>
<dbReference type="EC" id="4.3.3.7" evidence="6"/>